<keyword evidence="2" id="KW-1133">Transmembrane helix</keyword>
<feature type="transmembrane region" description="Helical" evidence="2">
    <location>
        <begin position="271"/>
        <end position="289"/>
    </location>
</feature>
<feature type="transmembrane region" description="Helical" evidence="2">
    <location>
        <begin position="144"/>
        <end position="162"/>
    </location>
</feature>
<keyword evidence="2" id="KW-0472">Membrane</keyword>
<feature type="transmembrane region" description="Helical" evidence="2">
    <location>
        <begin position="12"/>
        <end position="30"/>
    </location>
</feature>
<evidence type="ECO:0000256" key="2">
    <source>
        <dbReference type="SAM" id="Phobius"/>
    </source>
</evidence>
<feature type="transmembrane region" description="Helical" evidence="2">
    <location>
        <begin position="329"/>
        <end position="349"/>
    </location>
</feature>
<reference evidence="3" key="1">
    <citation type="submission" date="2021-05" db="EMBL/GenBank/DDBJ databases">
        <authorList>
            <person name="Pietrasiak N."/>
            <person name="Ward R."/>
            <person name="Stajich J.E."/>
            <person name="Kurbessoian T."/>
        </authorList>
    </citation>
    <scope>NUCLEOTIDE SEQUENCE</scope>
    <source>
        <strain evidence="3">UHER 2000/2452</strain>
    </source>
</reference>
<reference evidence="3" key="2">
    <citation type="journal article" date="2022" name="Microbiol. Resour. Announc.">
        <title>Metagenome Sequencing to Explore Phylogenomics of Terrestrial Cyanobacteria.</title>
        <authorList>
            <person name="Ward R.D."/>
            <person name="Stajich J.E."/>
            <person name="Johansen J.R."/>
            <person name="Huntemann M."/>
            <person name="Clum A."/>
            <person name="Foster B."/>
            <person name="Foster B."/>
            <person name="Roux S."/>
            <person name="Palaniappan K."/>
            <person name="Varghese N."/>
            <person name="Mukherjee S."/>
            <person name="Reddy T.B.K."/>
            <person name="Daum C."/>
            <person name="Copeland A."/>
            <person name="Chen I.A."/>
            <person name="Ivanova N.N."/>
            <person name="Kyrpides N.C."/>
            <person name="Shapiro N."/>
            <person name="Eloe-Fadrosh E.A."/>
            <person name="Pietrasiak N."/>
        </authorList>
    </citation>
    <scope>NUCLEOTIDE SEQUENCE</scope>
    <source>
        <strain evidence="3">UHER 2000/2452</strain>
    </source>
</reference>
<accession>A0A951Q714</accession>
<protein>
    <submittedName>
        <fullName evidence="3">Uncharacterized protein</fullName>
    </submittedName>
</protein>
<dbReference type="EMBL" id="JAHHHD010000002">
    <property type="protein sequence ID" value="MBW4657542.1"/>
    <property type="molecule type" value="Genomic_DNA"/>
</dbReference>
<organism evidence="3 4">
    <name type="scientific">Drouetiella hepatica Uher 2000/2452</name>
    <dbReference type="NCBI Taxonomy" id="904376"/>
    <lineage>
        <taxon>Bacteria</taxon>
        <taxon>Bacillati</taxon>
        <taxon>Cyanobacteriota</taxon>
        <taxon>Cyanophyceae</taxon>
        <taxon>Oculatellales</taxon>
        <taxon>Oculatellaceae</taxon>
        <taxon>Drouetiella</taxon>
    </lineage>
</organism>
<feature type="transmembrane region" description="Helical" evidence="2">
    <location>
        <begin position="72"/>
        <end position="94"/>
    </location>
</feature>
<comment type="caution">
    <text evidence="3">The sequence shown here is derived from an EMBL/GenBank/DDBJ whole genome shotgun (WGS) entry which is preliminary data.</text>
</comment>
<evidence type="ECO:0000313" key="4">
    <source>
        <dbReference type="Proteomes" id="UP000757435"/>
    </source>
</evidence>
<dbReference type="Proteomes" id="UP000757435">
    <property type="component" value="Unassembled WGS sequence"/>
</dbReference>
<evidence type="ECO:0000256" key="1">
    <source>
        <dbReference type="SAM" id="MobiDB-lite"/>
    </source>
</evidence>
<gene>
    <name evidence="3" type="ORF">KME15_02615</name>
</gene>
<feature type="transmembrane region" description="Helical" evidence="2">
    <location>
        <begin position="370"/>
        <end position="389"/>
    </location>
</feature>
<feature type="transmembrane region" description="Helical" evidence="2">
    <location>
        <begin position="401"/>
        <end position="419"/>
    </location>
</feature>
<dbReference type="AlphaFoldDB" id="A0A951Q714"/>
<name>A0A951Q714_9CYAN</name>
<proteinExistence type="predicted"/>
<evidence type="ECO:0000313" key="3">
    <source>
        <dbReference type="EMBL" id="MBW4657542.1"/>
    </source>
</evidence>
<sequence length="574" mass="65882">MLNKVPETTMHRVRWLLTLGWLLLIASLFYDPITPHFTHPDNLASPFHINLDQCVKIRETCLPQESYSMSVLMWWAMIVPAGIFILLVFGHEFWRRICPLSFLSQIPRALGMQRKRKVIDPVTQAVRYELVTIGENSWLGKNHLYVQSGLFFLGLGLRILFVNGDRTALAYFLIGTIASAMLIGYLYAGKSWCNYFCPMAPVQMIYTGPRSLMGSKAHTTPKPSITQSMCRTVDPKTGKEQSACVGCKLPCIDIDAEKTYWQELQKPGRRLVQYGYLGMVIGFYLYYYLYSGNWDYYFTGMWTHERDLLSRVFDPGFYIQGHSIGIPKFIAVFITYAILLSITFVWGLILEKLYRRYTVWRKKPASAEQAQHVIFTLFTAISFWTFFSYGARPSLNRLPTYLLLGFNALVVLVGAIWLYRTLSRTHAQYNRESMSTSLRKQLQQFPIDPKLLDGRSLEELTSNEVYTLAKVLLAVSQQLQLQTYTGVVQDLLEQRVTDPSQSFEFCKKLRQDLQIQDSDHFTAIQTIATTRPELLVASTERSATDGDSETLARTVAKPANRTIARSVPPQKRRR</sequence>
<feature type="region of interest" description="Disordered" evidence="1">
    <location>
        <begin position="539"/>
        <end position="574"/>
    </location>
</feature>
<feature type="transmembrane region" description="Helical" evidence="2">
    <location>
        <begin position="168"/>
        <end position="188"/>
    </location>
</feature>
<keyword evidence="2" id="KW-0812">Transmembrane</keyword>